<feature type="domain" description="Gelsolin-like" evidence="2">
    <location>
        <begin position="34"/>
        <end position="106"/>
    </location>
</feature>
<dbReference type="InterPro" id="IPR007122">
    <property type="entry name" value="Villin/Gelsolin"/>
</dbReference>
<dbReference type="GO" id="GO:0005737">
    <property type="term" value="C:cytoplasm"/>
    <property type="evidence" value="ECO:0007669"/>
    <property type="project" value="TreeGrafter"/>
</dbReference>
<dbReference type="EMBL" id="CAJVCH010571365">
    <property type="protein sequence ID" value="CAG7837306.1"/>
    <property type="molecule type" value="Genomic_DNA"/>
</dbReference>
<dbReference type="GO" id="GO:0030239">
    <property type="term" value="P:myofibril assembly"/>
    <property type="evidence" value="ECO:0007669"/>
    <property type="project" value="TreeGrafter"/>
</dbReference>
<dbReference type="GO" id="GO:0051015">
    <property type="term" value="F:actin filament binding"/>
    <property type="evidence" value="ECO:0007669"/>
    <property type="project" value="InterPro"/>
</dbReference>
<dbReference type="Proteomes" id="UP000708208">
    <property type="component" value="Unassembled WGS sequence"/>
</dbReference>
<feature type="domain" description="Gelsolin-like" evidence="2">
    <location>
        <begin position="431"/>
        <end position="491"/>
    </location>
</feature>
<dbReference type="FunFam" id="3.40.20.10:FF:000020">
    <property type="entry name" value="protein flightless-1 homolog isoform X1"/>
    <property type="match status" value="1"/>
</dbReference>
<reference evidence="3" key="1">
    <citation type="submission" date="2021-06" db="EMBL/GenBank/DDBJ databases">
        <authorList>
            <person name="Hodson N. C."/>
            <person name="Mongue J. A."/>
            <person name="Jaron S. K."/>
        </authorList>
    </citation>
    <scope>NUCLEOTIDE SEQUENCE</scope>
</reference>
<sequence>MFQEHVPEDFEPVIPRLYQVGLGMGYLELPQVEIPHNKLTPSLLNTKNVYILDCLSDVFVWIGKKSTRLVRAASLKLSQELFQMIERPEGYSLVTRVQEGSENQVFKSKFTTWDDVIAVDFTRTAESVQRTGADLSKWAEKQETRADLSALFAPRQPSVAETEAVQLIEEWNEDLEAMEAFVLEGKKFVRLPENELGVFYTQDCYVFLCRYWIPVESPEGAVEDEESVEEDFQCVVYFWQGRDAGNMGWLTFTFSLQKKFESLFGDKLEVVRTHQQQESFKFLSHFKRKMLIRTGKRLTTPNDIEFYHLRSNGFSSLCTRCIQIPTDSSLLNSAFCYILKVAFNSKDSGIVYVWIGNKSRDDEARLAEEIATTYYNPENYSLQILNEGEEPENFFWVGLGVSKPYEKDAEFMNYTRLFRCSNEKGYFIISEKCSDFCQDDLADDDIMILDNGEQVFLWLGSKSSEVEVKLAYKSAQVYIQHLRVKQSEKPRKLFASLKGRESRKFTKCFHGWALHKKVAD</sequence>
<dbReference type="GO" id="GO:0008154">
    <property type="term" value="P:actin polymerization or depolymerization"/>
    <property type="evidence" value="ECO:0007669"/>
    <property type="project" value="TreeGrafter"/>
</dbReference>
<dbReference type="CDD" id="cd11280">
    <property type="entry name" value="gelsolin_like"/>
    <property type="match status" value="1"/>
</dbReference>
<evidence type="ECO:0000259" key="2">
    <source>
        <dbReference type="Pfam" id="PF00626"/>
    </source>
</evidence>
<gene>
    <name evidence="3" type="ORF">AFUS01_LOCUS46439</name>
</gene>
<dbReference type="CDD" id="cd11288">
    <property type="entry name" value="gelsolin_S5_like"/>
    <property type="match status" value="1"/>
</dbReference>
<dbReference type="GO" id="GO:0015629">
    <property type="term" value="C:actin cytoskeleton"/>
    <property type="evidence" value="ECO:0007669"/>
    <property type="project" value="TreeGrafter"/>
</dbReference>
<dbReference type="GO" id="GO:0005634">
    <property type="term" value="C:nucleus"/>
    <property type="evidence" value="ECO:0007669"/>
    <property type="project" value="TreeGrafter"/>
</dbReference>
<keyword evidence="1" id="KW-0677">Repeat</keyword>
<evidence type="ECO:0000256" key="1">
    <source>
        <dbReference type="ARBA" id="ARBA00022737"/>
    </source>
</evidence>
<dbReference type="GO" id="GO:0005546">
    <property type="term" value="F:phosphatidylinositol-4,5-bisphosphate binding"/>
    <property type="evidence" value="ECO:0007669"/>
    <property type="project" value="TreeGrafter"/>
</dbReference>
<dbReference type="GO" id="GO:0051016">
    <property type="term" value="P:barbed-end actin filament capping"/>
    <property type="evidence" value="ECO:0007669"/>
    <property type="project" value="TreeGrafter"/>
</dbReference>
<organism evidence="3 4">
    <name type="scientific">Allacma fusca</name>
    <dbReference type="NCBI Taxonomy" id="39272"/>
    <lineage>
        <taxon>Eukaryota</taxon>
        <taxon>Metazoa</taxon>
        <taxon>Ecdysozoa</taxon>
        <taxon>Arthropoda</taxon>
        <taxon>Hexapoda</taxon>
        <taxon>Collembola</taxon>
        <taxon>Symphypleona</taxon>
        <taxon>Sminthuridae</taxon>
        <taxon>Allacma</taxon>
    </lineage>
</organism>
<name>A0A8J2MD46_9HEXA</name>
<dbReference type="CDD" id="cd11291">
    <property type="entry name" value="gelsolin_S6_like"/>
    <property type="match status" value="1"/>
</dbReference>
<evidence type="ECO:0000313" key="3">
    <source>
        <dbReference type="EMBL" id="CAG7837306.1"/>
    </source>
</evidence>
<dbReference type="GO" id="GO:0051014">
    <property type="term" value="P:actin filament severing"/>
    <property type="evidence" value="ECO:0007669"/>
    <property type="project" value="TreeGrafter"/>
</dbReference>
<dbReference type="PANTHER" id="PTHR11977">
    <property type="entry name" value="VILLIN"/>
    <property type="match status" value="1"/>
</dbReference>
<accession>A0A8J2MD46</accession>
<dbReference type="CDD" id="cd11292">
    <property type="entry name" value="gelsolin_S3_like"/>
    <property type="match status" value="1"/>
</dbReference>
<dbReference type="OrthoDB" id="6702630at2759"/>
<dbReference type="InterPro" id="IPR007123">
    <property type="entry name" value="Gelsolin-like_dom"/>
</dbReference>
<dbReference type="SMART" id="SM00262">
    <property type="entry name" value="GEL"/>
    <property type="match status" value="4"/>
</dbReference>
<proteinExistence type="predicted"/>
<comment type="caution">
    <text evidence="3">The sequence shown here is derived from an EMBL/GenBank/DDBJ whole genome shotgun (WGS) entry which is preliminary data.</text>
</comment>
<dbReference type="AlphaFoldDB" id="A0A8J2MD46"/>
<protein>
    <recommendedName>
        <fullName evidence="2">Gelsolin-like domain-containing protein</fullName>
    </recommendedName>
</protein>
<dbReference type="Pfam" id="PF00626">
    <property type="entry name" value="Gelsolin"/>
    <property type="match status" value="3"/>
</dbReference>
<keyword evidence="4" id="KW-1185">Reference proteome</keyword>
<feature type="domain" description="Gelsolin-like" evidence="2">
    <location>
        <begin position="325"/>
        <end position="394"/>
    </location>
</feature>
<dbReference type="PANTHER" id="PTHR11977:SF51">
    <property type="entry name" value="PROTEIN FLIGHTLESS-1 HOMOLOG"/>
    <property type="match status" value="1"/>
</dbReference>
<evidence type="ECO:0000313" key="4">
    <source>
        <dbReference type="Proteomes" id="UP000708208"/>
    </source>
</evidence>